<organism evidence="1 2">
    <name type="scientific">Muraenolepis orangiensis</name>
    <name type="common">Patagonian moray cod</name>
    <dbReference type="NCBI Taxonomy" id="630683"/>
    <lineage>
        <taxon>Eukaryota</taxon>
        <taxon>Metazoa</taxon>
        <taxon>Chordata</taxon>
        <taxon>Craniata</taxon>
        <taxon>Vertebrata</taxon>
        <taxon>Euteleostomi</taxon>
        <taxon>Actinopterygii</taxon>
        <taxon>Neopterygii</taxon>
        <taxon>Teleostei</taxon>
        <taxon>Neoteleostei</taxon>
        <taxon>Acanthomorphata</taxon>
        <taxon>Zeiogadaria</taxon>
        <taxon>Gadariae</taxon>
        <taxon>Gadiformes</taxon>
        <taxon>Muraenolepidoidei</taxon>
        <taxon>Muraenolepididae</taxon>
        <taxon>Muraenolepis</taxon>
    </lineage>
</organism>
<proteinExistence type="predicted"/>
<feature type="non-terminal residue" evidence="1">
    <location>
        <position position="65"/>
    </location>
</feature>
<accession>A0A9Q0EI16</accession>
<protein>
    <submittedName>
        <fullName evidence="1">Uncharacterized protein</fullName>
    </submittedName>
</protein>
<reference evidence="1" key="1">
    <citation type="submission" date="2022-07" db="EMBL/GenBank/DDBJ databases">
        <title>Chromosome-level genome of Muraenolepis orangiensis.</title>
        <authorList>
            <person name="Kim J."/>
        </authorList>
    </citation>
    <scope>NUCLEOTIDE SEQUENCE</scope>
    <source>
        <strain evidence="1">KU_S4_2022</strain>
        <tissue evidence="1">Muscle</tissue>
    </source>
</reference>
<keyword evidence="2" id="KW-1185">Reference proteome</keyword>
<evidence type="ECO:0000313" key="2">
    <source>
        <dbReference type="Proteomes" id="UP001148018"/>
    </source>
</evidence>
<comment type="caution">
    <text evidence="1">The sequence shown here is derived from an EMBL/GenBank/DDBJ whole genome shotgun (WGS) entry which is preliminary data.</text>
</comment>
<dbReference type="EMBL" id="JANIIK010000041">
    <property type="protein sequence ID" value="KAJ3607311.1"/>
    <property type="molecule type" value="Genomic_DNA"/>
</dbReference>
<evidence type="ECO:0000313" key="1">
    <source>
        <dbReference type="EMBL" id="KAJ3607311.1"/>
    </source>
</evidence>
<feature type="non-terminal residue" evidence="1">
    <location>
        <position position="1"/>
    </location>
</feature>
<gene>
    <name evidence="1" type="ORF">NHX12_025621</name>
</gene>
<name>A0A9Q0EI16_9TELE</name>
<sequence length="65" mass="6675">GETRCLQPCVARPAPIVTLSGDKHCTLHTVPAAAAASESDPVGVCTEACPSPVEPYHATMVTVMV</sequence>
<dbReference type="Proteomes" id="UP001148018">
    <property type="component" value="Unassembled WGS sequence"/>
</dbReference>
<dbReference type="AlphaFoldDB" id="A0A9Q0EI16"/>